<evidence type="ECO:0000313" key="2">
    <source>
        <dbReference type="EMBL" id="QDY66558.1"/>
    </source>
</evidence>
<evidence type="ECO:0000256" key="1">
    <source>
        <dbReference type="SAM" id="Phobius"/>
    </source>
</evidence>
<evidence type="ECO:0000313" key="3">
    <source>
        <dbReference type="EMBL" id="UUX58669.1"/>
    </source>
</evidence>
<keyword evidence="1" id="KW-0812">Transmembrane</keyword>
<accession>A0A5B8IQ86</accession>
<proteinExistence type="predicted"/>
<evidence type="ECO:0000313" key="5">
    <source>
        <dbReference type="Proteomes" id="UP001060018"/>
    </source>
</evidence>
<evidence type="ECO:0000313" key="4">
    <source>
        <dbReference type="Proteomes" id="UP000320717"/>
    </source>
</evidence>
<dbReference type="EMBL" id="CP102487">
    <property type="protein sequence ID" value="UUX58669.1"/>
    <property type="molecule type" value="Genomic_DNA"/>
</dbReference>
<dbReference type="OrthoDB" id="4953399at2"/>
<feature type="transmembrane region" description="Helical" evidence="1">
    <location>
        <begin position="15"/>
        <end position="36"/>
    </location>
</feature>
<keyword evidence="1" id="KW-1133">Transmembrane helix</keyword>
<name>A0A5B8IQ86_9MICC</name>
<dbReference type="AlphaFoldDB" id="A0A5B8IQ86"/>
<dbReference type="Proteomes" id="UP000320717">
    <property type="component" value="Chromosome"/>
</dbReference>
<gene>
    <name evidence="2" type="ORF">FQA45_09585</name>
    <name evidence="3" type="ORF">NUH22_15430</name>
</gene>
<sequence>MQENQINRNRPRPGLWLMVIGGLLAAGFAVYAVVAAPDSTSGPLWIVVGWGALVFLYGLYRALRGRSSVDHPRGGTDANGV</sequence>
<feature type="transmembrane region" description="Helical" evidence="1">
    <location>
        <begin position="42"/>
        <end position="63"/>
    </location>
</feature>
<organism evidence="3 5">
    <name type="scientific">Glutamicibacter halophytocola</name>
    <dbReference type="NCBI Taxonomy" id="1933880"/>
    <lineage>
        <taxon>Bacteria</taxon>
        <taxon>Bacillati</taxon>
        <taxon>Actinomycetota</taxon>
        <taxon>Actinomycetes</taxon>
        <taxon>Micrococcales</taxon>
        <taxon>Micrococcaceae</taxon>
        <taxon>Glutamicibacter</taxon>
    </lineage>
</organism>
<dbReference type="RefSeq" id="WP_146276633.1">
    <property type="nucleotide sequence ID" value="NZ_CP042260.1"/>
</dbReference>
<reference evidence="3" key="2">
    <citation type="journal article" date="2022" name="Pest Manag. Sci.">
        <title>Glutamicibacter halophytocola-mediated host fitness of potato tuber moth on Solanaceae crops.</title>
        <authorList>
            <person name="Wang W."/>
            <person name="Xiao G."/>
            <person name="Du G."/>
            <person name="Chang L."/>
            <person name="Yang Y."/>
            <person name="Ye J."/>
            <person name="Chen B."/>
        </authorList>
    </citation>
    <scope>NUCLEOTIDE SEQUENCE</scope>
    <source>
        <strain evidence="3">S2</strain>
    </source>
</reference>
<dbReference type="EMBL" id="CP042260">
    <property type="protein sequence ID" value="QDY66558.1"/>
    <property type="molecule type" value="Genomic_DNA"/>
</dbReference>
<keyword evidence="4" id="KW-1185">Reference proteome</keyword>
<protein>
    <recommendedName>
        <fullName evidence="6">DUF2530 domain-containing protein</fullName>
    </recommendedName>
</protein>
<reference evidence="2 4" key="1">
    <citation type="submission" date="2019-07" db="EMBL/GenBank/DDBJ databases">
        <title>Complete Genome Sequence of drought tolerant Plant Growth-Promoting Rhizobacterium Glutamicibacter halophytocola DR408.</title>
        <authorList>
            <person name="Nishu S.D."/>
            <person name="Lee T.K."/>
        </authorList>
    </citation>
    <scope>NUCLEOTIDE SEQUENCE [LARGE SCALE GENOMIC DNA]</scope>
    <source>
        <strain evidence="2 4">DR408</strain>
    </source>
</reference>
<keyword evidence="1" id="KW-0472">Membrane</keyword>
<dbReference type="Proteomes" id="UP001060018">
    <property type="component" value="Chromosome"/>
</dbReference>
<evidence type="ECO:0008006" key="6">
    <source>
        <dbReference type="Google" id="ProtNLM"/>
    </source>
</evidence>